<protein>
    <submittedName>
        <fullName evidence="3">Uncharacterized protein</fullName>
    </submittedName>
</protein>
<evidence type="ECO:0000313" key="3">
    <source>
        <dbReference type="EMBL" id="KAI5436094.1"/>
    </source>
</evidence>
<keyword evidence="4" id="KW-1185">Reference proteome</keyword>
<evidence type="ECO:0000256" key="2">
    <source>
        <dbReference type="SAM" id="MobiDB-lite"/>
    </source>
</evidence>
<accession>A0A9D4YBD8</accession>
<evidence type="ECO:0000256" key="1">
    <source>
        <dbReference type="SAM" id="Coils"/>
    </source>
</evidence>
<feature type="region of interest" description="Disordered" evidence="2">
    <location>
        <begin position="43"/>
        <end position="72"/>
    </location>
</feature>
<gene>
    <name evidence="3" type="ORF">KIW84_022514</name>
</gene>
<dbReference type="AlphaFoldDB" id="A0A9D4YBD8"/>
<feature type="coiled-coil region" evidence="1">
    <location>
        <begin position="1"/>
        <end position="42"/>
    </location>
</feature>
<comment type="caution">
    <text evidence="3">The sequence shown here is derived from an EMBL/GenBank/DDBJ whole genome shotgun (WGS) entry which is preliminary data.</text>
</comment>
<sequence>MEQLEQNLETLRVDMDSFKGNMEEMKHKMDQLTRAITNMLAREVETDKRRDTYTPTPLPGDGSTPTLAHNGASRPVQIPILQDDYMDLIQQYEEEDPREMAQQRNLVTHFATTIEETTTEDKYKVLEERLKVTKGFSIFGVDDMGMCLVPDVSIPPKLKTPDFDK</sequence>
<dbReference type="Gramene" id="Psat02G0251400-T1">
    <property type="protein sequence ID" value="KAI5436094.1"/>
    <property type="gene ID" value="KIW84_022514"/>
</dbReference>
<keyword evidence="1" id="KW-0175">Coiled coil</keyword>
<reference evidence="3 4" key="1">
    <citation type="journal article" date="2022" name="Nat. Genet.">
        <title>Improved pea reference genome and pan-genome highlight genomic features and evolutionary characteristics.</title>
        <authorList>
            <person name="Yang T."/>
            <person name="Liu R."/>
            <person name="Luo Y."/>
            <person name="Hu S."/>
            <person name="Wang D."/>
            <person name="Wang C."/>
            <person name="Pandey M.K."/>
            <person name="Ge S."/>
            <person name="Xu Q."/>
            <person name="Li N."/>
            <person name="Li G."/>
            <person name="Huang Y."/>
            <person name="Saxena R.K."/>
            <person name="Ji Y."/>
            <person name="Li M."/>
            <person name="Yan X."/>
            <person name="He Y."/>
            <person name="Liu Y."/>
            <person name="Wang X."/>
            <person name="Xiang C."/>
            <person name="Varshney R.K."/>
            <person name="Ding H."/>
            <person name="Gao S."/>
            <person name="Zong X."/>
        </authorList>
    </citation>
    <scope>NUCLEOTIDE SEQUENCE [LARGE SCALE GENOMIC DNA]</scope>
    <source>
        <strain evidence="3 4">cv. Zhongwan 6</strain>
    </source>
</reference>
<proteinExistence type="predicted"/>
<dbReference type="EMBL" id="JAMSHJ010000002">
    <property type="protein sequence ID" value="KAI5436094.1"/>
    <property type="molecule type" value="Genomic_DNA"/>
</dbReference>
<name>A0A9D4YBD8_PEA</name>
<dbReference type="Proteomes" id="UP001058974">
    <property type="component" value="Chromosome 2"/>
</dbReference>
<feature type="compositionally biased region" description="Basic and acidic residues" evidence="2">
    <location>
        <begin position="43"/>
        <end position="52"/>
    </location>
</feature>
<evidence type="ECO:0000313" key="4">
    <source>
        <dbReference type="Proteomes" id="UP001058974"/>
    </source>
</evidence>
<organism evidence="3 4">
    <name type="scientific">Pisum sativum</name>
    <name type="common">Garden pea</name>
    <name type="synonym">Lathyrus oleraceus</name>
    <dbReference type="NCBI Taxonomy" id="3888"/>
    <lineage>
        <taxon>Eukaryota</taxon>
        <taxon>Viridiplantae</taxon>
        <taxon>Streptophyta</taxon>
        <taxon>Embryophyta</taxon>
        <taxon>Tracheophyta</taxon>
        <taxon>Spermatophyta</taxon>
        <taxon>Magnoliopsida</taxon>
        <taxon>eudicotyledons</taxon>
        <taxon>Gunneridae</taxon>
        <taxon>Pentapetalae</taxon>
        <taxon>rosids</taxon>
        <taxon>fabids</taxon>
        <taxon>Fabales</taxon>
        <taxon>Fabaceae</taxon>
        <taxon>Papilionoideae</taxon>
        <taxon>50 kb inversion clade</taxon>
        <taxon>NPAAA clade</taxon>
        <taxon>Hologalegina</taxon>
        <taxon>IRL clade</taxon>
        <taxon>Fabeae</taxon>
        <taxon>Lathyrus</taxon>
    </lineage>
</organism>